<keyword evidence="2" id="KW-0488">Methylation</keyword>
<comment type="subcellular location">
    <subcellularLocation>
        <location evidence="1">Membrane</location>
        <topology evidence="1">Single-pass membrane protein</topology>
    </subcellularLocation>
</comment>
<reference evidence="7 8" key="1">
    <citation type="journal article" date="2016" name="Nat. Commun.">
        <title>Thousands of microbial genomes shed light on interconnected biogeochemical processes in an aquifer system.</title>
        <authorList>
            <person name="Anantharaman K."/>
            <person name="Brown C.T."/>
            <person name="Hug L.A."/>
            <person name="Sharon I."/>
            <person name="Castelle C.J."/>
            <person name="Probst A.J."/>
            <person name="Thomas B.C."/>
            <person name="Singh A."/>
            <person name="Wilkins M.J."/>
            <person name="Karaoz U."/>
            <person name="Brodie E.L."/>
            <person name="Williams K.H."/>
            <person name="Hubbard S.S."/>
            <person name="Banfield J.F."/>
        </authorList>
    </citation>
    <scope>NUCLEOTIDE SEQUENCE [LARGE SCALE GENOMIC DNA]</scope>
</reference>
<dbReference type="PROSITE" id="PS00409">
    <property type="entry name" value="PROKAR_NTER_METHYL"/>
    <property type="match status" value="1"/>
</dbReference>
<dbReference type="Pfam" id="PF07963">
    <property type="entry name" value="N_methyl"/>
    <property type="match status" value="1"/>
</dbReference>
<evidence type="ECO:0000256" key="6">
    <source>
        <dbReference type="SAM" id="Phobius"/>
    </source>
</evidence>
<evidence type="ECO:0000313" key="7">
    <source>
        <dbReference type="EMBL" id="OHA28720.1"/>
    </source>
</evidence>
<evidence type="ECO:0000256" key="3">
    <source>
        <dbReference type="ARBA" id="ARBA00022692"/>
    </source>
</evidence>
<dbReference type="InterPro" id="IPR012902">
    <property type="entry name" value="N_methyl_site"/>
</dbReference>
<proteinExistence type="predicted"/>
<dbReference type="STRING" id="1802315.A3F51_03035"/>
<feature type="transmembrane region" description="Helical" evidence="6">
    <location>
        <begin position="12"/>
        <end position="34"/>
    </location>
</feature>
<protein>
    <recommendedName>
        <fullName evidence="9">Type II secretion system protein GspG C-terminal domain-containing protein</fullName>
    </recommendedName>
</protein>
<dbReference type="InterPro" id="IPR045584">
    <property type="entry name" value="Pilin-like"/>
</dbReference>
<dbReference type="EMBL" id="MHRT01000010">
    <property type="protein sequence ID" value="OHA28720.1"/>
    <property type="molecule type" value="Genomic_DNA"/>
</dbReference>
<keyword evidence="5 6" id="KW-0472">Membrane</keyword>
<dbReference type="GO" id="GO:0016020">
    <property type="term" value="C:membrane"/>
    <property type="evidence" value="ECO:0007669"/>
    <property type="project" value="UniProtKB-SubCell"/>
</dbReference>
<dbReference type="PANTHER" id="PTHR30093">
    <property type="entry name" value="GENERAL SECRETION PATHWAY PROTEIN G"/>
    <property type="match status" value="1"/>
</dbReference>
<keyword evidence="4 6" id="KW-1133">Transmembrane helix</keyword>
<keyword evidence="3 6" id="KW-0812">Transmembrane</keyword>
<dbReference type="NCBIfam" id="TIGR02532">
    <property type="entry name" value="IV_pilin_GFxxxE"/>
    <property type="match status" value="1"/>
</dbReference>
<dbReference type="PANTHER" id="PTHR30093:SF44">
    <property type="entry name" value="TYPE II SECRETION SYSTEM CORE PROTEIN G"/>
    <property type="match status" value="1"/>
</dbReference>
<evidence type="ECO:0000256" key="5">
    <source>
        <dbReference type="ARBA" id="ARBA00023136"/>
    </source>
</evidence>
<sequence length="159" mass="17007">MKKYSPKVRGFTLIELLVVVAIIGILTGIVVASLTPAKSKARDAKRISDLGNIQLAISLYFDRCKQYPPTPLNLDSGTGTGDCTASGSVKLGDYISTIPTQPGGTAYTYAVSGSPSNDYILRVQLENDNEILKDDVDPAFGSVVCTDNADPYYYCLGSK</sequence>
<dbReference type="AlphaFoldDB" id="A0A1G2MXV6"/>
<evidence type="ECO:0000256" key="2">
    <source>
        <dbReference type="ARBA" id="ARBA00022481"/>
    </source>
</evidence>
<evidence type="ECO:0000313" key="8">
    <source>
        <dbReference type="Proteomes" id="UP000178089"/>
    </source>
</evidence>
<gene>
    <name evidence="7" type="ORF">A3F51_03035</name>
</gene>
<dbReference type="SUPFAM" id="SSF54523">
    <property type="entry name" value="Pili subunits"/>
    <property type="match status" value="1"/>
</dbReference>
<accession>A0A1G2MXV6</accession>
<dbReference type="Proteomes" id="UP000178089">
    <property type="component" value="Unassembled WGS sequence"/>
</dbReference>
<evidence type="ECO:0008006" key="9">
    <source>
        <dbReference type="Google" id="ProtNLM"/>
    </source>
</evidence>
<comment type="caution">
    <text evidence="7">The sequence shown here is derived from an EMBL/GenBank/DDBJ whole genome shotgun (WGS) entry which is preliminary data.</text>
</comment>
<organism evidence="7 8">
    <name type="scientific">Candidatus Taylorbacteria bacterium RIFCSPHIGHO2_12_FULL_45_16</name>
    <dbReference type="NCBI Taxonomy" id="1802315"/>
    <lineage>
        <taxon>Bacteria</taxon>
        <taxon>Candidatus Tayloriibacteriota</taxon>
    </lineage>
</organism>
<evidence type="ECO:0000256" key="4">
    <source>
        <dbReference type="ARBA" id="ARBA00022989"/>
    </source>
</evidence>
<name>A0A1G2MXV6_9BACT</name>
<dbReference type="Gene3D" id="3.30.700.10">
    <property type="entry name" value="Glycoprotein, Type 4 Pilin"/>
    <property type="match status" value="1"/>
</dbReference>
<evidence type="ECO:0000256" key="1">
    <source>
        <dbReference type="ARBA" id="ARBA00004167"/>
    </source>
</evidence>